<name>A0ABS3LA87_9ENTE</name>
<accession>A0ABS3LA87</accession>
<evidence type="ECO:0000313" key="1">
    <source>
        <dbReference type="EMBL" id="MBO1306545.1"/>
    </source>
</evidence>
<dbReference type="EMBL" id="JAFREM010000016">
    <property type="protein sequence ID" value="MBO1306545.1"/>
    <property type="molecule type" value="Genomic_DNA"/>
</dbReference>
<reference evidence="1 2" key="1">
    <citation type="submission" date="2021-03" db="EMBL/GenBank/DDBJ databases">
        <title>Enterococcal diversity collection.</title>
        <authorList>
            <person name="Gilmore M.S."/>
            <person name="Schwartzman J."/>
            <person name="Van Tyne D."/>
            <person name="Martin M."/>
            <person name="Earl A.M."/>
            <person name="Manson A.L."/>
            <person name="Straub T."/>
            <person name="Salamzade R."/>
            <person name="Saavedra J."/>
            <person name="Lebreton F."/>
            <person name="Prichula J."/>
            <person name="Schaufler K."/>
            <person name="Gaca A."/>
            <person name="Sgardioli B."/>
            <person name="Wagenaar J."/>
            <person name="Strong T."/>
        </authorList>
    </citation>
    <scope>NUCLEOTIDE SEQUENCE [LARGE SCALE GENOMIC DNA]</scope>
    <source>
        <strain evidence="1 2">669A</strain>
    </source>
</reference>
<gene>
    <name evidence="1" type="ORF">JZO70_10250</name>
</gene>
<keyword evidence="2" id="KW-1185">Reference proteome</keyword>
<proteinExistence type="predicted"/>
<organism evidence="1 2">
    <name type="scientific">Candidatus Enterococcus moelleringii</name>
    <dbReference type="NCBI Taxonomy" id="2815325"/>
    <lineage>
        <taxon>Bacteria</taxon>
        <taxon>Bacillati</taxon>
        <taxon>Bacillota</taxon>
        <taxon>Bacilli</taxon>
        <taxon>Lactobacillales</taxon>
        <taxon>Enterococcaceae</taxon>
        <taxon>Enterococcus</taxon>
    </lineage>
</organism>
<protein>
    <submittedName>
        <fullName evidence="1">Uncharacterized protein</fullName>
    </submittedName>
</protein>
<dbReference type="RefSeq" id="WP_207673472.1">
    <property type="nucleotide sequence ID" value="NZ_JAFREM010000016.1"/>
</dbReference>
<comment type="caution">
    <text evidence="1">The sequence shown here is derived from an EMBL/GenBank/DDBJ whole genome shotgun (WGS) entry which is preliminary data.</text>
</comment>
<evidence type="ECO:0000313" key="2">
    <source>
        <dbReference type="Proteomes" id="UP000664601"/>
    </source>
</evidence>
<dbReference type="Proteomes" id="UP000664601">
    <property type="component" value="Unassembled WGS sequence"/>
</dbReference>
<sequence>MKVYEDIIYQHLLREFIEKAKALKKDELLNRRNLSVARVVLKLAAQKYVLDPISINDFIKIFERQVAKED</sequence>